<evidence type="ECO:0000313" key="2">
    <source>
        <dbReference type="Proteomes" id="UP000316798"/>
    </source>
</evidence>
<dbReference type="OrthoDB" id="8019539at2"/>
<keyword evidence="2" id="KW-1185">Reference proteome</keyword>
<dbReference type="AlphaFoldDB" id="A0A515DDU8"/>
<organism evidence="1 2">
    <name type="scientific">Rhodoferax sediminis</name>
    <dbReference type="NCBI Taxonomy" id="2509614"/>
    <lineage>
        <taxon>Bacteria</taxon>
        <taxon>Pseudomonadati</taxon>
        <taxon>Pseudomonadota</taxon>
        <taxon>Betaproteobacteria</taxon>
        <taxon>Burkholderiales</taxon>
        <taxon>Comamonadaceae</taxon>
        <taxon>Rhodoferax</taxon>
    </lineage>
</organism>
<name>A0A515DDU8_9BURK</name>
<dbReference type="Proteomes" id="UP000316798">
    <property type="component" value="Chromosome"/>
</dbReference>
<reference evidence="1 2" key="1">
    <citation type="submission" date="2019-01" db="EMBL/GenBank/DDBJ databases">
        <title>Genomic insights into a novel species Rhodoferax sp.</title>
        <authorList>
            <person name="Jin L."/>
        </authorList>
    </citation>
    <scope>NUCLEOTIDE SEQUENCE [LARGE SCALE GENOMIC DNA]</scope>
    <source>
        <strain evidence="1 2">CHu59-6-5</strain>
    </source>
</reference>
<evidence type="ECO:0000313" key="1">
    <source>
        <dbReference type="EMBL" id="QDL38559.1"/>
    </source>
</evidence>
<gene>
    <name evidence="1" type="ORF">EUB48_15630</name>
</gene>
<proteinExistence type="predicted"/>
<accession>A0A515DDU8</accession>
<dbReference type="KEGG" id="rhf:EUB48_15630"/>
<sequence>MPPPPCPSTSGSLHAFTGIWYCTCWCRVLHGLAARVVQVIRIDAVWLNAGPFWNSYLVPADTPAAVVDRLYKGFAHASANPAVHERLAKVGVMIKARNGVETGKFVHSEIVRWRG</sequence>
<protein>
    <submittedName>
        <fullName evidence="1">Uncharacterized protein</fullName>
    </submittedName>
</protein>
<dbReference type="EMBL" id="CP035503">
    <property type="protein sequence ID" value="QDL38559.1"/>
    <property type="molecule type" value="Genomic_DNA"/>
</dbReference>
<dbReference type="InterPro" id="IPR042100">
    <property type="entry name" value="Bug_dom1"/>
</dbReference>
<dbReference type="Gene3D" id="3.40.190.150">
    <property type="entry name" value="Bordetella uptake gene, domain 1"/>
    <property type="match status" value="1"/>
</dbReference>